<comment type="caution">
    <text evidence="1">The sequence shown here is derived from an EMBL/GenBank/DDBJ whole genome shotgun (WGS) entry which is preliminary data.</text>
</comment>
<sequence>MEGHQGRPFPPRNRPPVRDYRYKHVLIVWQAGKLESFARIFEVIPKTVVADDMGMHYHSFVNKLNRPELWNVKQLIRLQGLTGINLSALVELIAVDLNAKTSTNSQTHQNGG</sequence>
<keyword evidence="2" id="KW-1185">Reference proteome</keyword>
<protein>
    <submittedName>
        <fullName evidence="1">Uncharacterized protein</fullName>
    </submittedName>
</protein>
<reference evidence="1 2" key="1">
    <citation type="submission" date="2019-03" db="EMBL/GenBank/DDBJ databases">
        <title>Genomic Encyclopedia of Type Strains, Phase IV (KMG-IV): sequencing the most valuable type-strain genomes for metagenomic binning, comparative biology and taxonomic classification.</title>
        <authorList>
            <person name="Goeker M."/>
        </authorList>
    </citation>
    <scope>NUCLEOTIDE SEQUENCE [LARGE SCALE GENOMIC DNA]</scope>
    <source>
        <strain evidence="1 2">DSM 100059</strain>
    </source>
</reference>
<dbReference type="EMBL" id="SODV01000002">
    <property type="protein sequence ID" value="TDW97154.1"/>
    <property type="molecule type" value="Genomic_DNA"/>
</dbReference>
<evidence type="ECO:0000313" key="2">
    <source>
        <dbReference type="Proteomes" id="UP000294498"/>
    </source>
</evidence>
<gene>
    <name evidence="1" type="ORF">EDB95_4996</name>
</gene>
<name>A0A4R8DIM0_9BACT</name>
<accession>A0A4R8DIM0</accession>
<dbReference type="Proteomes" id="UP000294498">
    <property type="component" value="Unassembled WGS sequence"/>
</dbReference>
<organism evidence="1 2">
    <name type="scientific">Dinghuibacter silviterrae</name>
    <dbReference type="NCBI Taxonomy" id="1539049"/>
    <lineage>
        <taxon>Bacteria</taxon>
        <taxon>Pseudomonadati</taxon>
        <taxon>Bacteroidota</taxon>
        <taxon>Chitinophagia</taxon>
        <taxon>Chitinophagales</taxon>
        <taxon>Chitinophagaceae</taxon>
        <taxon>Dinghuibacter</taxon>
    </lineage>
</organism>
<dbReference type="AlphaFoldDB" id="A0A4R8DIM0"/>
<proteinExistence type="predicted"/>
<evidence type="ECO:0000313" key="1">
    <source>
        <dbReference type="EMBL" id="TDW97154.1"/>
    </source>
</evidence>